<dbReference type="Proteomes" id="UP000222916">
    <property type="component" value="Chromosome"/>
</dbReference>
<evidence type="ECO:0000313" key="1">
    <source>
        <dbReference type="EMBL" id="ATP08198.1"/>
    </source>
</evidence>
<organism evidence="1 2">
    <name type="scientific">Aeromonas salmonicida subsp. pectinolytica 34mel</name>
    <dbReference type="NCBI Taxonomy" id="1324960"/>
    <lineage>
        <taxon>Bacteria</taxon>
        <taxon>Pseudomonadati</taxon>
        <taxon>Pseudomonadota</taxon>
        <taxon>Gammaproteobacteria</taxon>
        <taxon>Aeromonadales</taxon>
        <taxon>Aeromonadaceae</taxon>
        <taxon>Aeromonas</taxon>
    </lineage>
</organism>
<accession>A0A2D1QCS5</accession>
<gene>
    <name evidence="1" type="ORF">Asalp_09750</name>
</gene>
<protein>
    <submittedName>
        <fullName evidence="1">Uncharacterized protein</fullName>
    </submittedName>
</protein>
<sequence>MVCLPTPSRLTGLEAQQNGKGQRVQKKAFECTLRSTFFTNSDQE</sequence>
<evidence type="ECO:0000313" key="2">
    <source>
        <dbReference type="Proteomes" id="UP000222916"/>
    </source>
</evidence>
<dbReference type="EMBL" id="CP022426">
    <property type="protein sequence ID" value="ATP08198.1"/>
    <property type="molecule type" value="Genomic_DNA"/>
</dbReference>
<reference evidence="2" key="1">
    <citation type="journal article" date="2018" name="BMC Genomics">
        <title>The complete and fully assembled genome sequence of Aeromonas salmonicida subsp. pectinolytica and its comparative analysis with other Aeromonas species: investigation of the mobilome in environmental and pathogenic strains.</title>
        <authorList>
            <person name="Pfeiffer F."/>
            <person name="Zamora-Lagos M.A."/>
            <person name="Blettinger M."/>
            <person name="Yeroslaviz A."/>
            <person name="Dahl A."/>
            <person name="Gruber S."/>
            <person name="Habermann B.H."/>
        </authorList>
    </citation>
    <scope>NUCLEOTIDE SEQUENCE [LARGE SCALE GENOMIC DNA]</scope>
    <source>
        <strain evidence="2">34mel</strain>
    </source>
</reference>
<name>A0A2D1QCS5_AERSA</name>
<proteinExistence type="predicted"/>
<dbReference type="AlphaFoldDB" id="A0A2D1QCS5"/>